<organism evidence="2 3">
    <name type="scientific">Vanilla planifolia</name>
    <name type="common">Vanilla</name>
    <dbReference type="NCBI Taxonomy" id="51239"/>
    <lineage>
        <taxon>Eukaryota</taxon>
        <taxon>Viridiplantae</taxon>
        <taxon>Streptophyta</taxon>
        <taxon>Embryophyta</taxon>
        <taxon>Tracheophyta</taxon>
        <taxon>Spermatophyta</taxon>
        <taxon>Magnoliopsida</taxon>
        <taxon>Liliopsida</taxon>
        <taxon>Asparagales</taxon>
        <taxon>Orchidaceae</taxon>
        <taxon>Vanilloideae</taxon>
        <taxon>Vanilleae</taxon>
        <taxon>Vanilla</taxon>
    </lineage>
</organism>
<proteinExistence type="predicted"/>
<reference evidence="2 3" key="1">
    <citation type="journal article" date="2020" name="Nat. Food">
        <title>A phased Vanilla planifolia genome enables genetic improvement of flavour and production.</title>
        <authorList>
            <person name="Hasing T."/>
            <person name="Tang H."/>
            <person name="Brym M."/>
            <person name="Khazi F."/>
            <person name="Huang T."/>
            <person name="Chambers A.H."/>
        </authorList>
    </citation>
    <scope>NUCLEOTIDE SEQUENCE [LARGE SCALE GENOMIC DNA]</scope>
    <source>
        <tissue evidence="2">Leaf</tissue>
    </source>
</reference>
<name>A0A835QII0_VANPL</name>
<sequence>MRFPPNPVFESTKSRSVESYTCQFINLMPTHDSWIPAPGVLKKSDQGRPIAWQSRSAIRRAKAKTLSSSQLSNFGGGWKCWRVRDGCGERRGGVGDAETRGLQDTVGTSVPAAAKKEISGGGDEARPSERRVFPAPGSGGALRGCAEERGLRVRMGFFSLCRRM</sequence>
<dbReference type="EMBL" id="JADCNM010000009">
    <property type="protein sequence ID" value="KAG0469323.1"/>
    <property type="molecule type" value="Genomic_DNA"/>
</dbReference>
<accession>A0A835QII0</accession>
<feature type="region of interest" description="Disordered" evidence="1">
    <location>
        <begin position="111"/>
        <end position="136"/>
    </location>
</feature>
<dbReference type="Proteomes" id="UP000639772">
    <property type="component" value="Chromosome 9"/>
</dbReference>
<gene>
    <name evidence="2" type="ORF">HPP92_018651</name>
</gene>
<evidence type="ECO:0000313" key="3">
    <source>
        <dbReference type="Proteomes" id="UP000639772"/>
    </source>
</evidence>
<feature type="compositionally biased region" description="Basic and acidic residues" evidence="1">
    <location>
        <begin position="114"/>
        <end position="132"/>
    </location>
</feature>
<protein>
    <submittedName>
        <fullName evidence="2">Uncharacterized protein</fullName>
    </submittedName>
</protein>
<evidence type="ECO:0000256" key="1">
    <source>
        <dbReference type="SAM" id="MobiDB-lite"/>
    </source>
</evidence>
<comment type="caution">
    <text evidence="2">The sequence shown here is derived from an EMBL/GenBank/DDBJ whole genome shotgun (WGS) entry which is preliminary data.</text>
</comment>
<evidence type="ECO:0000313" key="2">
    <source>
        <dbReference type="EMBL" id="KAG0469323.1"/>
    </source>
</evidence>
<dbReference type="AlphaFoldDB" id="A0A835QII0"/>